<evidence type="ECO:0000256" key="2">
    <source>
        <dbReference type="ARBA" id="ARBA00006375"/>
    </source>
</evidence>
<dbReference type="RefSeq" id="XP_024364584.1">
    <property type="nucleotide sequence ID" value="XM_024508816.2"/>
</dbReference>
<dbReference type="STRING" id="3218.A0A2K1IHH5"/>
<dbReference type="PANTHER" id="PTHR45760:SF2">
    <property type="entry name" value="FI19922P1-RELATED"/>
    <property type="match status" value="1"/>
</dbReference>
<dbReference type="Gramene" id="Pp3c24_19780V3.2">
    <property type="protein sequence ID" value="Pp3c24_19780V3.2"/>
    <property type="gene ID" value="Pp3c24_19780"/>
</dbReference>
<dbReference type="Gramene" id="Pp3c24_19780V3.1">
    <property type="protein sequence ID" value="Pp3c24_19780V3.1"/>
    <property type="gene ID" value="Pp3c24_19780"/>
</dbReference>
<evidence type="ECO:0000313" key="13">
    <source>
        <dbReference type="EnsemblPlants" id="Pp3c24_19780V3.1"/>
    </source>
</evidence>
<feature type="repeat" description="Solcar" evidence="10">
    <location>
        <begin position="260"/>
        <end position="348"/>
    </location>
</feature>
<dbReference type="Gramene" id="Pp3c24_19780V3.3">
    <property type="protein sequence ID" value="Pp3c24_19780V3.3"/>
    <property type="gene ID" value="Pp3c24_19780"/>
</dbReference>
<dbReference type="EnsemblPlants" id="Pp3c24_19780V3.5">
    <property type="protein sequence ID" value="Pp3c24_19780V3.5"/>
    <property type="gene ID" value="Pp3c24_19780"/>
</dbReference>
<dbReference type="GeneID" id="112276965"/>
<evidence type="ECO:0000313" key="14">
    <source>
        <dbReference type="Proteomes" id="UP000006727"/>
    </source>
</evidence>
<feature type="repeat" description="Solcar" evidence="10">
    <location>
        <begin position="9"/>
        <end position="139"/>
    </location>
</feature>
<dbReference type="OrthoDB" id="1747031at2759"/>
<dbReference type="Gramene" id="Pp3c24_19780V3.4">
    <property type="protein sequence ID" value="Pp3c24_19780V3.4"/>
    <property type="gene ID" value="Pp3c24_19780"/>
</dbReference>
<keyword evidence="8" id="KW-0496">Mitochondrion</keyword>
<dbReference type="Proteomes" id="UP000006727">
    <property type="component" value="Chromosome 24"/>
</dbReference>
<dbReference type="PANTHER" id="PTHR45760">
    <property type="entry name" value="FI19922P1-RELATED"/>
    <property type="match status" value="1"/>
</dbReference>
<dbReference type="EnsemblPlants" id="Pp3c24_19780V3.2">
    <property type="protein sequence ID" value="Pp3c24_19780V3.2"/>
    <property type="gene ID" value="Pp3c24_19780"/>
</dbReference>
<keyword evidence="3 11" id="KW-0813">Transport</keyword>
<dbReference type="EnsemblPlants" id="Pp3c24_19780V3.4">
    <property type="protein sequence ID" value="Pp3c24_19780V3.4"/>
    <property type="gene ID" value="Pp3c24_19780"/>
</dbReference>
<evidence type="ECO:0008006" key="15">
    <source>
        <dbReference type="Google" id="ProtNLM"/>
    </source>
</evidence>
<dbReference type="Pfam" id="PF00153">
    <property type="entry name" value="Mito_carr"/>
    <property type="match status" value="4"/>
</dbReference>
<dbReference type="GO" id="GO:0005743">
    <property type="term" value="C:mitochondrial inner membrane"/>
    <property type="evidence" value="ECO:0007669"/>
    <property type="project" value="UniProtKB-SubCell"/>
</dbReference>
<dbReference type="GO" id="GO:0005739">
    <property type="term" value="C:mitochondrion"/>
    <property type="evidence" value="ECO:0000318"/>
    <property type="project" value="GO_Central"/>
</dbReference>
<gene>
    <name evidence="13" type="primary">LOC112276965</name>
    <name evidence="12" type="ORF">PHYPA_029303</name>
</gene>
<dbReference type="Gramene" id="Pp3c24_19780V3.5">
    <property type="protein sequence ID" value="Pp3c24_19780V3.5"/>
    <property type="gene ID" value="Pp3c24_19780"/>
</dbReference>
<name>A0A2K1IHH5_PHYPA</name>
<dbReference type="Gramene" id="Pp3c24_19780V3.7">
    <property type="protein sequence ID" value="Pp3c24_19780V3.7"/>
    <property type="gene ID" value="Pp3c24_19780"/>
</dbReference>
<dbReference type="EMBL" id="ABEU02000024">
    <property type="protein sequence ID" value="PNR28710.1"/>
    <property type="molecule type" value="Genomic_DNA"/>
</dbReference>
<dbReference type="PROSITE" id="PS50920">
    <property type="entry name" value="SOLCAR"/>
    <property type="match status" value="3"/>
</dbReference>
<evidence type="ECO:0000256" key="11">
    <source>
        <dbReference type="RuleBase" id="RU000488"/>
    </source>
</evidence>
<evidence type="ECO:0000256" key="6">
    <source>
        <dbReference type="ARBA" id="ARBA00022792"/>
    </source>
</evidence>
<evidence type="ECO:0000256" key="1">
    <source>
        <dbReference type="ARBA" id="ARBA00004448"/>
    </source>
</evidence>
<protein>
    <recommendedName>
        <fullName evidence="15">Mitochondrial carrier protein</fullName>
    </recommendedName>
</protein>
<evidence type="ECO:0000256" key="8">
    <source>
        <dbReference type="ARBA" id="ARBA00023128"/>
    </source>
</evidence>
<reference evidence="12 14" key="1">
    <citation type="journal article" date="2008" name="Science">
        <title>The Physcomitrella genome reveals evolutionary insights into the conquest of land by plants.</title>
        <authorList>
            <person name="Rensing S."/>
            <person name="Lang D."/>
            <person name="Zimmer A."/>
            <person name="Terry A."/>
            <person name="Salamov A."/>
            <person name="Shapiro H."/>
            <person name="Nishiyama T."/>
            <person name="Perroud P.-F."/>
            <person name="Lindquist E."/>
            <person name="Kamisugi Y."/>
            <person name="Tanahashi T."/>
            <person name="Sakakibara K."/>
            <person name="Fujita T."/>
            <person name="Oishi K."/>
            <person name="Shin-I T."/>
            <person name="Kuroki Y."/>
            <person name="Toyoda A."/>
            <person name="Suzuki Y."/>
            <person name="Hashimoto A."/>
            <person name="Yamaguchi K."/>
            <person name="Sugano A."/>
            <person name="Kohara Y."/>
            <person name="Fujiyama A."/>
            <person name="Anterola A."/>
            <person name="Aoki S."/>
            <person name="Ashton N."/>
            <person name="Barbazuk W.B."/>
            <person name="Barker E."/>
            <person name="Bennetzen J."/>
            <person name="Bezanilla M."/>
            <person name="Blankenship R."/>
            <person name="Cho S.H."/>
            <person name="Dutcher S."/>
            <person name="Estelle M."/>
            <person name="Fawcett J.A."/>
            <person name="Gundlach H."/>
            <person name="Hanada K."/>
            <person name="Heyl A."/>
            <person name="Hicks K.A."/>
            <person name="Hugh J."/>
            <person name="Lohr M."/>
            <person name="Mayer K."/>
            <person name="Melkozernov A."/>
            <person name="Murata T."/>
            <person name="Nelson D."/>
            <person name="Pils B."/>
            <person name="Prigge M."/>
            <person name="Reiss B."/>
            <person name="Renner T."/>
            <person name="Rombauts S."/>
            <person name="Rushton P."/>
            <person name="Sanderfoot A."/>
            <person name="Schween G."/>
            <person name="Shiu S.-H."/>
            <person name="Stueber K."/>
            <person name="Theodoulou F.L."/>
            <person name="Tu H."/>
            <person name="Van de Peer Y."/>
            <person name="Verrier P.J."/>
            <person name="Waters E."/>
            <person name="Wood A."/>
            <person name="Yang L."/>
            <person name="Cove D."/>
            <person name="Cuming A."/>
            <person name="Hasebe M."/>
            <person name="Lucas S."/>
            <person name="Mishler D.B."/>
            <person name="Reski R."/>
            <person name="Grigoriev I."/>
            <person name="Quatrano R.S."/>
            <person name="Boore J.L."/>
        </authorList>
    </citation>
    <scope>NUCLEOTIDE SEQUENCE [LARGE SCALE GENOMIC DNA]</scope>
    <source>
        <strain evidence="13 14">cv. Gransden 2004</strain>
    </source>
</reference>
<dbReference type="SUPFAM" id="SSF103506">
    <property type="entry name" value="Mitochondrial carrier"/>
    <property type="match status" value="1"/>
</dbReference>
<dbReference type="InterPro" id="IPR018108">
    <property type="entry name" value="MCP_transmembrane"/>
</dbReference>
<reference evidence="12 14" key="2">
    <citation type="journal article" date="2018" name="Plant J.">
        <title>The Physcomitrella patens chromosome-scale assembly reveals moss genome structure and evolution.</title>
        <authorList>
            <person name="Lang D."/>
            <person name="Ullrich K.K."/>
            <person name="Murat F."/>
            <person name="Fuchs J."/>
            <person name="Jenkins J."/>
            <person name="Haas F.B."/>
            <person name="Piednoel M."/>
            <person name="Gundlach H."/>
            <person name="Van Bel M."/>
            <person name="Meyberg R."/>
            <person name="Vives C."/>
            <person name="Morata J."/>
            <person name="Symeonidi A."/>
            <person name="Hiss M."/>
            <person name="Muchero W."/>
            <person name="Kamisugi Y."/>
            <person name="Saleh O."/>
            <person name="Blanc G."/>
            <person name="Decker E.L."/>
            <person name="van Gessel N."/>
            <person name="Grimwood J."/>
            <person name="Hayes R.D."/>
            <person name="Graham S.W."/>
            <person name="Gunter L.E."/>
            <person name="McDaniel S.F."/>
            <person name="Hoernstein S.N.W."/>
            <person name="Larsson A."/>
            <person name="Li F.W."/>
            <person name="Perroud P.F."/>
            <person name="Phillips J."/>
            <person name="Ranjan P."/>
            <person name="Rokshar D.S."/>
            <person name="Rothfels C.J."/>
            <person name="Schneider L."/>
            <person name="Shu S."/>
            <person name="Stevenson D.W."/>
            <person name="Thummler F."/>
            <person name="Tillich M."/>
            <person name="Villarreal Aguilar J.C."/>
            <person name="Widiez T."/>
            <person name="Wong G.K."/>
            <person name="Wymore A."/>
            <person name="Zhang Y."/>
            <person name="Zimmer A.D."/>
            <person name="Quatrano R.S."/>
            <person name="Mayer K.F.X."/>
            <person name="Goodstein D."/>
            <person name="Casacuberta J.M."/>
            <person name="Vandepoele K."/>
            <person name="Reski R."/>
            <person name="Cuming A.C."/>
            <person name="Tuskan G.A."/>
            <person name="Maumus F."/>
            <person name="Salse J."/>
            <person name="Schmutz J."/>
            <person name="Rensing S.A."/>
        </authorList>
    </citation>
    <scope>NUCLEOTIDE SEQUENCE [LARGE SCALE GENOMIC DNA]</scope>
    <source>
        <strain evidence="13 14">cv. Gransden 2004</strain>
    </source>
</reference>
<keyword evidence="7" id="KW-1133">Transmembrane helix</keyword>
<keyword evidence="6" id="KW-0999">Mitochondrion inner membrane</keyword>
<dbReference type="OMA" id="YWWGYES"/>
<evidence type="ECO:0000256" key="10">
    <source>
        <dbReference type="PROSITE-ProRule" id="PRU00282"/>
    </source>
</evidence>
<dbReference type="GO" id="GO:0170036">
    <property type="term" value="P:import into the mitochondrion"/>
    <property type="evidence" value="ECO:0000318"/>
    <property type="project" value="GO_Central"/>
</dbReference>
<dbReference type="EnsemblPlants" id="Pp3c24_19780V3.1">
    <property type="protein sequence ID" value="Pp3c24_19780V3.1"/>
    <property type="gene ID" value="Pp3c24_19780"/>
</dbReference>
<evidence type="ECO:0000313" key="12">
    <source>
        <dbReference type="EMBL" id="PNR28710.1"/>
    </source>
</evidence>
<feature type="repeat" description="Solcar" evidence="10">
    <location>
        <begin position="151"/>
        <end position="247"/>
    </location>
</feature>
<evidence type="ECO:0000256" key="7">
    <source>
        <dbReference type="ARBA" id="ARBA00022989"/>
    </source>
</evidence>
<keyword evidence="5" id="KW-0677">Repeat</keyword>
<dbReference type="AlphaFoldDB" id="A0A2K1IHH5"/>
<dbReference type="InterPro" id="IPR045315">
    <property type="entry name" value="Mtm1-like"/>
</dbReference>
<evidence type="ECO:0000256" key="5">
    <source>
        <dbReference type="ARBA" id="ARBA00022737"/>
    </source>
</evidence>
<evidence type="ECO:0000256" key="9">
    <source>
        <dbReference type="ARBA" id="ARBA00023136"/>
    </source>
</evidence>
<keyword evidence="4 10" id="KW-0812">Transmembrane</keyword>
<accession>A0A2K1IHH5</accession>
<evidence type="ECO:0000256" key="4">
    <source>
        <dbReference type="ARBA" id="ARBA00022692"/>
    </source>
</evidence>
<dbReference type="Gene3D" id="1.50.40.10">
    <property type="entry name" value="Mitochondrial carrier domain"/>
    <property type="match status" value="2"/>
</dbReference>
<organism evidence="12">
    <name type="scientific">Physcomitrium patens</name>
    <name type="common">Spreading-leaved earth moss</name>
    <name type="synonym">Physcomitrella patens</name>
    <dbReference type="NCBI Taxonomy" id="3218"/>
    <lineage>
        <taxon>Eukaryota</taxon>
        <taxon>Viridiplantae</taxon>
        <taxon>Streptophyta</taxon>
        <taxon>Embryophyta</taxon>
        <taxon>Bryophyta</taxon>
        <taxon>Bryophytina</taxon>
        <taxon>Bryopsida</taxon>
        <taxon>Funariidae</taxon>
        <taxon>Funariales</taxon>
        <taxon>Funariaceae</taxon>
        <taxon>Physcomitrium</taxon>
    </lineage>
</organism>
<keyword evidence="14" id="KW-1185">Reference proteome</keyword>
<comment type="similarity">
    <text evidence="2 11">Belongs to the mitochondrial carrier (TC 2.A.29) family.</text>
</comment>
<reference evidence="13" key="3">
    <citation type="submission" date="2020-12" db="UniProtKB">
        <authorList>
            <consortium name="EnsemblPlants"/>
        </authorList>
    </citation>
    <scope>IDENTIFICATION</scope>
</reference>
<dbReference type="PaxDb" id="3218-PP1S101_119V6.1"/>
<comment type="subcellular location">
    <subcellularLocation>
        <location evidence="1">Mitochondrion inner membrane</location>
        <topology evidence="1">Multi-pass membrane protein</topology>
    </subcellularLocation>
</comment>
<dbReference type="EnsemblPlants" id="Pp3c24_19780V3.7">
    <property type="protein sequence ID" value="Pp3c24_19780V3.7"/>
    <property type="gene ID" value="Pp3c24_19780"/>
</dbReference>
<dbReference type="InterPro" id="IPR023395">
    <property type="entry name" value="MCP_dom_sf"/>
</dbReference>
<dbReference type="EnsemblPlants" id="Pp3c24_19780V3.3">
    <property type="protein sequence ID" value="Pp3c24_19780V3.3"/>
    <property type="gene ID" value="Pp3c24_19780"/>
</dbReference>
<sequence>MADAPLRNVDITEKAISAAGAAVISAVIVNPLDVAKTRLQAQGAGVSYHQATCEMEASKSFKVSVDGRCAPACPRTNVAGISPDCPPPSQHYKGTLDVMRRVAHEEGFIRLWRGLNASLAISVPTVGIYLPCYDALREAICRYSDENFLNMKPYAPLLAGSLARSLAVIVCSPLELAKTRMQAQVDRKSGKLPGIVSVLRSVKETHRGSAGRLQGMRVMWTGVGAQLARDVPFSAICWSVLEPARDFLLEAAGSDPHIGRVLGANFGAGMIAGGIAAAATCPLDVVKTWRQIEKDPAKSMSTTLRRTLSEVWQKGGLRGLYTGVGPRVSRAAPSTGIVISLYEVVKYVLHRT</sequence>
<evidence type="ECO:0000256" key="3">
    <source>
        <dbReference type="ARBA" id="ARBA00022448"/>
    </source>
</evidence>
<keyword evidence="9 10" id="KW-0472">Membrane</keyword>
<proteinExistence type="inferred from homology"/>